<dbReference type="InterPro" id="IPR017850">
    <property type="entry name" value="Alkaline_phosphatase_core_sf"/>
</dbReference>
<comment type="caution">
    <text evidence="6">The sequence shown here is derived from an EMBL/GenBank/DDBJ whole genome shotgun (WGS) entry which is preliminary data.</text>
</comment>
<evidence type="ECO:0000313" key="6">
    <source>
        <dbReference type="EMBL" id="MCX4233240.1"/>
    </source>
</evidence>
<evidence type="ECO:0000259" key="5">
    <source>
        <dbReference type="Pfam" id="PF00884"/>
    </source>
</evidence>
<evidence type="ECO:0000256" key="4">
    <source>
        <dbReference type="ARBA" id="ARBA00022837"/>
    </source>
</evidence>
<dbReference type="PROSITE" id="PS00149">
    <property type="entry name" value="SULFATASE_2"/>
    <property type="match status" value="1"/>
</dbReference>
<dbReference type="Proteomes" id="UP001165590">
    <property type="component" value="Unassembled WGS sequence"/>
</dbReference>
<gene>
    <name evidence="6" type="ORF">K3769_10670</name>
</gene>
<dbReference type="PROSITE" id="PS51318">
    <property type="entry name" value="TAT"/>
    <property type="match status" value="1"/>
</dbReference>
<evidence type="ECO:0000313" key="7">
    <source>
        <dbReference type="Proteomes" id="UP001165590"/>
    </source>
</evidence>
<dbReference type="InterPro" id="IPR050738">
    <property type="entry name" value="Sulfatase"/>
</dbReference>
<evidence type="ECO:0000256" key="1">
    <source>
        <dbReference type="ARBA" id="ARBA00008779"/>
    </source>
</evidence>
<protein>
    <submittedName>
        <fullName evidence="6">Sulfatase-like hydrolase/transferase</fullName>
    </submittedName>
</protein>
<dbReference type="PANTHER" id="PTHR42693">
    <property type="entry name" value="ARYLSULFATASE FAMILY MEMBER"/>
    <property type="match status" value="1"/>
</dbReference>
<keyword evidence="7" id="KW-1185">Reference proteome</keyword>
<comment type="similarity">
    <text evidence="1">Belongs to the sulfatase family.</text>
</comment>
<dbReference type="RefSeq" id="WP_267031315.1">
    <property type="nucleotide sequence ID" value="NZ_JAIFZO010000002.1"/>
</dbReference>
<organism evidence="6 7">
    <name type="scientific">Streptomyces ortus</name>
    <dbReference type="NCBI Taxonomy" id="2867268"/>
    <lineage>
        <taxon>Bacteria</taxon>
        <taxon>Bacillati</taxon>
        <taxon>Actinomycetota</taxon>
        <taxon>Actinomycetes</taxon>
        <taxon>Kitasatosporales</taxon>
        <taxon>Streptomycetaceae</taxon>
        <taxon>Streptomyces</taxon>
    </lineage>
</organism>
<dbReference type="SUPFAM" id="SSF53649">
    <property type="entry name" value="Alkaline phosphatase-like"/>
    <property type="match status" value="1"/>
</dbReference>
<evidence type="ECO:0000256" key="3">
    <source>
        <dbReference type="ARBA" id="ARBA00022801"/>
    </source>
</evidence>
<evidence type="ECO:0000256" key="2">
    <source>
        <dbReference type="ARBA" id="ARBA00022723"/>
    </source>
</evidence>
<name>A0ABT3UZQ2_9ACTN</name>
<dbReference type="Gene3D" id="3.30.1120.10">
    <property type="match status" value="1"/>
</dbReference>
<dbReference type="InterPro" id="IPR024607">
    <property type="entry name" value="Sulfatase_CS"/>
</dbReference>
<dbReference type="Gene3D" id="3.40.720.10">
    <property type="entry name" value="Alkaline Phosphatase, subunit A"/>
    <property type="match status" value="1"/>
</dbReference>
<dbReference type="Pfam" id="PF00884">
    <property type="entry name" value="Sulfatase"/>
    <property type="match status" value="1"/>
</dbReference>
<dbReference type="InterPro" id="IPR000917">
    <property type="entry name" value="Sulfatase_N"/>
</dbReference>
<reference evidence="6" key="1">
    <citation type="journal article" date="2022" name="bioRxiv">
        <title>Discovery and biosynthetic assessment of Streptomyces ortus sp nov. isolated from a deep-sea sponge.</title>
        <authorList>
            <person name="Williams S.E."/>
        </authorList>
    </citation>
    <scope>NUCLEOTIDE SEQUENCE</scope>
    <source>
        <strain evidence="6">A15ISP2-DRY2</strain>
    </source>
</reference>
<accession>A0ABT3UZQ2</accession>
<keyword evidence="2" id="KW-0479">Metal-binding</keyword>
<sequence length="492" mass="53690">MSRRTFGRTVGAGAATVAGGAALTAGTAATAAASAAKATAPEERPFKAEKGRNSGRPNILFILGDDMGWSDLSCYGARHIDTPNLDRLAAQGVRFTEGYAGSATCSPTRLSLYTGRYPQRIPAGLEEPIEDTDPVGLEPTHPTLASLLSDAGYTTSMIGKWHCGELPDYAPTKSGWDEFFGNFGGSLEYYSKLTTLGEYGLYEGETEYKDLRYYTQVLSERAGEFITRKHAEPWLLNLNFTSAHWPWIAEGDKEESARLEKLLREVPPEQKTAVMAHLDGGSLDTYAKMVEGLDRAVGDVLRALDKSGQAKNTVVIFSSDNGGERYSHSWPFFGAKHTLQEGGIRVPTLLRWPARVGDHQVSHVPVCTPDWTATLLDVAGARPDRNTPLDGVSLAGHLLEGEDAPRRDLFWRLRGERALRRGKWKYHYAETAKLAPFSGKDVLFDLEADPSENANKAGQEPELLAELKAAWGEIDSGLLPYPSGTRTPKAES</sequence>
<dbReference type="EMBL" id="JAIFZO010000002">
    <property type="protein sequence ID" value="MCX4233240.1"/>
    <property type="molecule type" value="Genomic_DNA"/>
</dbReference>
<dbReference type="InterPro" id="IPR006311">
    <property type="entry name" value="TAT_signal"/>
</dbReference>
<proteinExistence type="inferred from homology"/>
<dbReference type="PANTHER" id="PTHR42693:SF33">
    <property type="entry name" value="ARYLSULFATASE"/>
    <property type="match status" value="1"/>
</dbReference>
<feature type="domain" description="Sulfatase N-terminal" evidence="5">
    <location>
        <begin position="57"/>
        <end position="381"/>
    </location>
</feature>
<keyword evidence="4" id="KW-0106">Calcium</keyword>
<keyword evidence="3" id="KW-0378">Hydrolase</keyword>